<name>A0A922AKL7_CARIL</name>
<reference evidence="1" key="1">
    <citation type="submission" date="2021-01" db="EMBL/GenBank/DDBJ databases">
        <authorList>
            <person name="Lovell J.T."/>
            <person name="Bentley N."/>
            <person name="Bhattarai G."/>
            <person name="Jenkins J.W."/>
            <person name="Sreedasyam A."/>
            <person name="Alarcon Y."/>
            <person name="Bock C."/>
            <person name="Boston L."/>
            <person name="Carlson J."/>
            <person name="Cervantes K."/>
            <person name="Clermont K."/>
            <person name="Krom N."/>
            <person name="Kubenka K."/>
            <person name="Mamidi S."/>
            <person name="Mattison C."/>
            <person name="Monteros M."/>
            <person name="Pisani C."/>
            <person name="Plott C."/>
            <person name="Rajasekar S."/>
            <person name="Rhein H.S."/>
            <person name="Rohla C."/>
            <person name="Song M."/>
            <person name="Hilaire R.S."/>
            <person name="Shu S."/>
            <person name="Wells L."/>
            <person name="Wang X."/>
            <person name="Webber J."/>
            <person name="Heerema R.J."/>
            <person name="Klein P."/>
            <person name="Conner P."/>
            <person name="Grauke L."/>
            <person name="Grimwood J."/>
            <person name="Schmutz J."/>
            <person name="Randall J.J."/>
        </authorList>
    </citation>
    <scope>NUCLEOTIDE SEQUENCE</scope>
    <source>
        <tissue evidence="1">Leaf</tissue>
    </source>
</reference>
<comment type="caution">
    <text evidence="1">The sequence shown here is derived from an EMBL/GenBank/DDBJ whole genome shotgun (WGS) entry which is preliminary data.</text>
</comment>
<gene>
    <name evidence="1" type="ORF">I3842_13G001800</name>
</gene>
<dbReference type="PANTHER" id="PTHR33116:SF78">
    <property type="entry name" value="OS12G0587133 PROTEIN"/>
    <property type="match status" value="1"/>
</dbReference>
<dbReference type="AlphaFoldDB" id="A0A922AKL7"/>
<dbReference type="PANTHER" id="PTHR33116">
    <property type="entry name" value="REVERSE TRANSCRIPTASE ZINC-BINDING DOMAIN-CONTAINING PROTEIN-RELATED-RELATED"/>
    <property type="match status" value="1"/>
</dbReference>
<dbReference type="EMBL" id="CM031837">
    <property type="protein sequence ID" value="KAG6679622.1"/>
    <property type="molecule type" value="Genomic_DNA"/>
</dbReference>
<accession>A0A922AKL7</accession>
<evidence type="ECO:0000313" key="2">
    <source>
        <dbReference type="Proteomes" id="UP000811246"/>
    </source>
</evidence>
<sequence>MWLGIVEKIEGKFVGWKIIYLSKGGEITLIKSTLSDLPTYFISLFPVLAGVANRLEKIFRCFLWGGIEDVKKFHLIKWDKVCTPLSCSGLGVRKLRTFNKALLGKWLWRYHQEGDAYGVGVWKLIWNGWDDFLCNCRLEVGSGMRIRFWHDIWYGDIALKNAFPSLYRIVSD</sequence>
<organism evidence="1 2">
    <name type="scientific">Carya illinoinensis</name>
    <name type="common">Pecan</name>
    <dbReference type="NCBI Taxonomy" id="32201"/>
    <lineage>
        <taxon>Eukaryota</taxon>
        <taxon>Viridiplantae</taxon>
        <taxon>Streptophyta</taxon>
        <taxon>Embryophyta</taxon>
        <taxon>Tracheophyta</taxon>
        <taxon>Spermatophyta</taxon>
        <taxon>Magnoliopsida</taxon>
        <taxon>eudicotyledons</taxon>
        <taxon>Gunneridae</taxon>
        <taxon>Pentapetalae</taxon>
        <taxon>rosids</taxon>
        <taxon>fabids</taxon>
        <taxon>Fagales</taxon>
        <taxon>Juglandaceae</taxon>
        <taxon>Carya</taxon>
    </lineage>
</organism>
<protein>
    <submittedName>
        <fullName evidence="1">Uncharacterized protein</fullName>
    </submittedName>
</protein>
<proteinExistence type="predicted"/>
<evidence type="ECO:0000313" key="1">
    <source>
        <dbReference type="EMBL" id="KAG6679622.1"/>
    </source>
</evidence>
<dbReference type="Proteomes" id="UP000811246">
    <property type="component" value="Chromosome 13"/>
</dbReference>